<keyword evidence="4" id="KW-1185">Reference proteome</keyword>
<feature type="domain" description="Beta-ketoacyl-[acyl-carrier-protein] synthase III C-terminal" evidence="2">
    <location>
        <begin position="259"/>
        <end position="347"/>
    </location>
</feature>
<accession>A0ABY4QJ46</accession>
<evidence type="ECO:0000313" key="4">
    <source>
        <dbReference type="Proteomes" id="UP001056610"/>
    </source>
</evidence>
<reference evidence="3" key="1">
    <citation type="submission" date="2022-05" db="EMBL/GenBank/DDBJ databases">
        <title>A methanotrophic Mycobacterium dominates a cave microbial ecosystem.</title>
        <authorList>
            <person name="Van Spanning R.J.M."/>
            <person name="Guan Q."/>
            <person name="Melkonian C."/>
            <person name="Gallant J."/>
            <person name="Polerecky L."/>
            <person name="Flot J.-F."/>
            <person name="Brandt B.W."/>
            <person name="Braster M."/>
            <person name="Iturbe Espinoza P."/>
            <person name="Aerts J."/>
            <person name="Meima-Franke M."/>
            <person name="Piersma S.R."/>
            <person name="Bunduc C."/>
            <person name="Ummels R."/>
            <person name="Pain A."/>
            <person name="Fleming E.J."/>
            <person name="van der Wel N."/>
            <person name="Gherman V.D."/>
            <person name="Sarbu S.M."/>
            <person name="Bodelier P.L.E."/>
            <person name="Bitter W."/>
        </authorList>
    </citation>
    <scope>NUCLEOTIDE SEQUENCE</scope>
    <source>
        <strain evidence="3">Sulfur Cave</strain>
    </source>
</reference>
<dbReference type="EMBL" id="CP097320">
    <property type="protein sequence ID" value="UQX10005.1"/>
    <property type="molecule type" value="Genomic_DNA"/>
</dbReference>
<proteinExistence type="predicted"/>
<gene>
    <name evidence="3" type="ORF">M5I08_17505</name>
</gene>
<keyword evidence="1" id="KW-0808">Transferase</keyword>
<dbReference type="Proteomes" id="UP001056610">
    <property type="component" value="Chromosome"/>
</dbReference>
<evidence type="ECO:0000256" key="1">
    <source>
        <dbReference type="ARBA" id="ARBA00023315"/>
    </source>
</evidence>
<dbReference type="PANTHER" id="PTHR34069">
    <property type="entry name" value="3-OXOACYL-[ACYL-CARRIER-PROTEIN] SYNTHASE 3"/>
    <property type="match status" value="1"/>
</dbReference>
<name>A0ABY4QJ46_9MYCO</name>
<evidence type="ECO:0000259" key="2">
    <source>
        <dbReference type="Pfam" id="PF08541"/>
    </source>
</evidence>
<dbReference type="InterPro" id="IPR013747">
    <property type="entry name" value="ACP_syn_III_C"/>
</dbReference>
<sequence length="349" mass="37320">MSRDSSACSKLPRLYLSRPATVLPDEAIDNEAALSRVRESFRGAAAEWEPIEQGIRYVFDRCNTKMRYLDEDSALSPGEFAARAASACLRENGSAATDIDLLIYGGIARDAFEPATAAEVAGRLGARPLHAMDVTCACAGLIEALHVAAAYFALHDDIHTALICAGELTRDRITYDMQSLEEMAVGVAGLTLGNAAAALLISREPLRAGSARLVGVLHKTLSEHYALCRAPVDGHFTSHSKELFALAVHVPPEIRRLVADAGWTPEEVDHYAFHQPSEAVLERVFAELGARPQACVHTHSLFGNTASTSWALALDYRLRNGTVAVGDKIVVASAAAGFTIVAAAAVWEG</sequence>
<evidence type="ECO:0000313" key="3">
    <source>
        <dbReference type="EMBL" id="UQX10005.1"/>
    </source>
</evidence>
<dbReference type="Pfam" id="PF08541">
    <property type="entry name" value="ACP_syn_III_C"/>
    <property type="match status" value="1"/>
</dbReference>
<dbReference type="PANTHER" id="PTHR34069:SF3">
    <property type="entry name" value="ACYL-COA:ACYL-COA ALKYLTRANSFERASE"/>
    <property type="match status" value="1"/>
</dbReference>
<dbReference type="RefSeq" id="WP_219067822.1">
    <property type="nucleotide sequence ID" value="NZ_CAJUXY010000025.1"/>
</dbReference>
<organism evidence="3 4">
    <name type="scientific">Candidatus Mycobacterium methanotrophicum</name>
    <dbReference type="NCBI Taxonomy" id="2943498"/>
    <lineage>
        <taxon>Bacteria</taxon>
        <taxon>Bacillati</taxon>
        <taxon>Actinomycetota</taxon>
        <taxon>Actinomycetes</taxon>
        <taxon>Mycobacteriales</taxon>
        <taxon>Mycobacteriaceae</taxon>
        <taxon>Mycobacterium</taxon>
    </lineage>
</organism>
<protein>
    <recommendedName>
        <fullName evidence="2">Beta-ketoacyl-[acyl-carrier-protein] synthase III C-terminal domain-containing protein</fullName>
    </recommendedName>
</protein>
<keyword evidence="1" id="KW-0012">Acyltransferase</keyword>